<dbReference type="KEGG" id="sgrg:L0C25_08295"/>
<sequence>MSETPQHDRPSRDPSGPAYPPGTAVPGEMAAPNYGPQPYRPPPPRKGPKPRGQAAFRWILVVVLGVHAALAFGQSILAGMYLSGSLDAMEVHGAIGSSLVAVTMLQGVASLLFLFPGGGPWWPLLAAVVLFFVEGLQIGMGYARTLGLHIPLGVAIIVVTIMMFVWSLRWKAKPPKAPTP</sequence>
<evidence type="ECO:0000256" key="1">
    <source>
        <dbReference type="SAM" id="MobiDB-lite"/>
    </source>
</evidence>
<name>A0AA46YN30_9ACTN</name>
<gene>
    <name evidence="3" type="ORF">L0C25_08295</name>
</gene>
<feature type="compositionally biased region" description="Basic and acidic residues" evidence="1">
    <location>
        <begin position="1"/>
        <end position="12"/>
    </location>
</feature>
<reference evidence="3" key="1">
    <citation type="submission" date="2022-01" db="EMBL/GenBank/DDBJ databases">
        <title>Nocardioidaceae gen. sp. A5X3R13.</title>
        <authorList>
            <person name="Lopez Marin M.A."/>
            <person name="Uhlik O."/>
        </authorList>
    </citation>
    <scope>NUCLEOTIDE SEQUENCE</scope>
    <source>
        <strain evidence="3">A5X3R13</strain>
    </source>
</reference>
<feature type="transmembrane region" description="Helical" evidence="2">
    <location>
        <begin position="122"/>
        <end position="142"/>
    </location>
</feature>
<keyword evidence="2" id="KW-0812">Transmembrane</keyword>
<keyword evidence="2" id="KW-0472">Membrane</keyword>
<dbReference type="EMBL" id="CP094970">
    <property type="protein sequence ID" value="UYM07061.1"/>
    <property type="molecule type" value="Genomic_DNA"/>
</dbReference>
<feature type="region of interest" description="Disordered" evidence="1">
    <location>
        <begin position="1"/>
        <end position="50"/>
    </location>
</feature>
<organism evidence="3 4">
    <name type="scientific">Solicola gregarius</name>
    <dbReference type="NCBI Taxonomy" id="2908642"/>
    <lineage>
        <taxon>Bacteria</taxon>
        <taxon>Bacillati</taxon>
        <taxon>Actinomycetota</taxon>
        <taxon>Actinomycetes</taxon>
        <taxon>Propionibacteriales</taxon>
        <taxon>Nocardioidaceae</taxon>
        <taxon>Solicola</taxon>
    </lineage>
</organism>
<dbReference type="AlphaFoldDB" id="A0AA46YN30"/>
<accession>A0AA46YN30</accession>
<evidence type="ECO:0000313" key="3">
    <source>
        <dbReference type="EMBL" id="UYM07061.1"/>
    </source>
</evidence>
<evidence type="ECO:0000256" key="2">
    <source>
        <dbReference type="SAM" id="Phobius"/>
    </source>
</evidence>
<dbReference type="Proteomes" id="UP001164390">
    <property type="component" value="Chromosome"/>
</dbReference>
<feature type="transmembrane region" description="Helical" evidence="2">
    <location>
        <begin position="148"/>
        <end position="168"/>
    </location>
</feature>
<keyword evidence="2" id="KW-1133">Transmembrane helix</keyword>
<feature type="transmembrane region" description="Helical" evidence="2">
    <location>
        <begin position="55"/>
        <end position="82"/>
    </location>
</feature>
<evidence type="ECO:0000313" key="4">
    <source>
        <dbReference type="Proteomes" id="UP001164390"/>
    </source>
</evidence>
<protein>
    <submittedName>
        <fullName evidence="3">Uncharacterized protein</fullName>
    </submittedName>
</protein>
<feature type="transmembrane region" description="Helical" evidence="2">
    <location>
        <begin position="94"/>
        <end position="115"/>
    </location>
</feature>
<keyword evidence="4" id="KW-1185">Reference proteome</keyword>
<proteinExistence type="predicted"/>
<dbReference type="RefSeq" id="WP_271636005.1">
    <property type="nucleotide sequence ID" value="NZ_CP094970.1"/>
</dbReference>